<dbReference type="PANTHER" id="PTHR28556:SF4">
    <property type="entry name" value="TRANSMEMBRANE PROTEIN 106A"/>
    <property type="match status" value="1"/>
</dbReference>
<feature type="domain" description="Transmembrane protein 106 N-terminal" evidence="3">
    <location>
        <begin position="52"/>
        <end position="97"/>
    </location>
</feature>
<feature type="transmembrane region" description="Helical" evidence="2">
    <location>
        <begin position="100"/>
        <end position="121"/>
    </location>
</feature>
<evidence type="ECO:0000313" key="5">
    <source>
        <dbReference type="Proteomes" id="UP000298663"/>
    </source>
</evidence>
<dbReference type="Proteomes" id="UP000298663">
    <property type="component" value="Unassembled WGS sequence"/>
</dbReference>
<name>A0A4U5PEP6_STECR</name>
<dbReference type="Pfam" id="PF21002">
    <property type="entry name" value="TMEM106_N"/>
    <property type="match status" value="1"/>
</dbReference>
<dbReference type="AlphaFoldDB" id="A0A4U5PEP6"/>
<keyword evidence="2" id="KW-0472">Membrane</keyword>
<evidence type="ECO:0000313" key="4">
    <source>
        <dbReference type="EMBL" id="TKR94880.1"/>
    </source>
</evidence>
<evidence type="ECO:0000256" key="1">
    <source>
        <dbReference type="SAM" id="MobiDB-lite"/>
    </source>
</evidence>
<sequence>MIDVDAIKRRLQALVDRVREATIYKPLDDLDSSPGPSSSNSSSSRSSTDERHEYTELLNGFIPCPSCKGAGRIPKEMEERFVALIPLDDERLQPKKTWKVVALVVAICVLIVLIPVCFLIPRSTQITMSEQPIQYANVYGKNLSENDSFMLFSFEHNITIANRNFYPLNVLNASSTVISEFIPLNPLMVGFGKPYSLKNVSARSDEIITFHNTVNLNDVTAIYCQGEQSRRRNVFLNTRIEMILDVEVLGYREKLSYTTTRPVCCMASGDCTQPVIYH</sequence>
<dbReference type="STRING" id="34508.A0A4U5PEP6"/>
<dbReference type="InterPro" id="IPR009790">
    <property type="entry name" value="TMEM106"/>
</dbReference>
<protein>
    <recommendedName>
        <fullName evidence="3">Transmembrane protein 106 N-terminal domain-containing protein</fullName>
    </recommendedName>
</protein>
<dbReference type="InterPro" id="IPR048511">
    <property type="entry name" value="TMEM106_N"/>
</dbReference>
<reference evidence="4 5" key="2">
    <citation type="journal article" date="2019" name="G3 (Bethesda)">
        <title>Hybrid Assembly of the Genome of the Entomopathogenic Nematode Steinernema carpocapsae Identifies the X-Chromosome.</title>
        <authorList>
            <person name="Serra L."/>
            <person name="Macchietto M."/>
            <person name="Macias-Munoz A."/>
            <person name="McGill C.J."/>
            <person name="Rodriguez I.M."/>
            <person name="Rodriguez B."/>
            <person name="Murad R."/>
            <person name="Mortazavi A."/>
        </authorList>
    </citation>
    <scope>NUCLEOTIDE SEQUENCE [LARGE SCALE GENOMIC DNA]</scope>
    <source>
        <strain evidence="4 5">ALL</strain>
    </source>
</reference>
<dbReference type="OrthoDB" id="508875at2759"/>
<keyword evidence="2" id="KW-0812">Transmembrane</keyword>
<organism evidence="4 5">
    <name type="scientific">Steinernema carpocapsae</name>
    <name type="common">Entomopathogenic nematode</name>
    <dbReference type="NCBI Taxonomy" id="34508"/>
    <lineage>
        <taxon>Eukaryota</taxon>
        <taxon>Metazoa</taxon>
        <taxon>Ecdysozoa</taxon>
        <taxon>Nematoda</taxon>
        <taxon>Chromadorea</taxon>
        <taxon>Rhabditida</taxon>
        <taxon>Tylenchina</taxon>
        <taxon>Panagrolaimomorpha</taxon>
        <taxon>Strongyloidoidea</taxon>
        <taxon>Steinernematidae</taxon>
        <taxon>Steinernema</taxon>
    </lineage>
</organism>
<keyword evidence="5" id="KW-1185">Reference proteome</keyword>
<evidence type="ECO:0000256" key="2">
    <source>
        <dbReference type="SAM" id="Phobius"/>
    </source>
</evidence>
<keyword evidence="2" id="KW-1133">Transmembrane helix</keyword>
<reference evidence="4 5" key="1">
    <citation type="journal article" date="2015" name="Genome Biol.">
        <title>Comparative genomics of Steinernema reveals deeply conserved gene regulatory networks.</title>
        <authorList>
            <person name="Dillman A.R."/>
            <person name="Macchietto M."/>
            <person name="Porter C.F."/>
            <person name="Rogers A."/>
            <person name="Williams B."/>
            <person name="Antoshechkin I."/>
            <person name="Lee M.M."/>
            <person name="Goodwin Z."/>
            <person name="Lu X."/>
            <person name="Lewis E.E."/>
            <person name="Goodrich-Blair H."/>
            <person name="Stock S.P."/>
            <person name="Adams B.J."/>
            <person name="Sternberg P.W."/>
            <person name="Mortazavi A."/>
        </authorList>
    </citation>
    <scope>NUCLEOTIDE SEQUENCE [LARGE SCALE GENOMIC DNA]</scope>
    <source>
        <strain evidence="4 5">ALL</strain>
    </source>
</reference>
<evidence type="ECO:0000259" key="3">
    <source>
        <dbReference type="Pfam" id="PF21002"/>
    </source>
</evidence>
<feature type="compositionally biased region" description="Low complexity" evidence="1">
    <location>
        <begin position="32"/>
        <end position="46"/>
    </location>
</feature>
<proteinExistence type="predicted"/>
<feature type="region of interest" description="Disordered" evidence="1">
    <location>
        <begin position="26"/>
        <end position="49"/>
    </location>
</feature>
<dbReference type="EMBL" id="AZBU02000002">
    <property type="protein sequence ID" value="TKR94880.1"/>
    <property type="molecule type" value="Genomic_DNA"/>
</dbReference>
<gene>
    <name evidence="4" type="ORF">L596_009112</name>
</gene>
<accession>A0A4U5PEP6</accession>
<dbReference type="PANTHER" id="PTHR28556">
    <property type="entry name" value="TRANSMEMBRANE PROTEIN 106B"/>
    <property type="match status" value="1"/>
</dbReference>
<comment type="caution">
    <text evidence="4">The sequence shown here is derived from an EMBL/GenBank/DDBJ whole genome shotgun (WGS) entry which is preliminary data.</text>
</comment>